<accession>A0A438J456</accession>
<dbReference type="GO" id="GO:0003676">
    <property type="term" value="F:nucleic acid binding"/>
    <property type="evidence" value="ECO:0007669"/>
    <property type="project" value="InterPro"/>
</dbReference>
<feature type="region of interest" description="Disordered" evidence="1">
    <location>
        <begin position="150"/>
        <end position="217"/>
    </location>
</feature>
<sequence length="398" mass="45147">MLMKVVNTNRKYWSVKLLDSLWAYRTAYKTILGMSPYCLVYGKAYHLPVKLEYKAWQAEIKVDRSFYHLPSAFKWSSGTTQLQQHQELQSEWPSSQALWGTSKQLGVSLKILGKGKTKAIHTPCEIFARHAKFMAHFTWGATEALQIPSFEDGVPTSPSYPAPQRRYETRKPPTTPGATTSRPESSVRRPPAKKVRTSGLGESSRAPQPEPPVATHAQAPVDSELPSNMSPESIIKHPMFAAPPIEGNLDCRVRPSYSELYFDQEAMRQQPELRDSYDLLQRYYLEHLMTHCEFFYPKVTLDFYQSMTTHGILSPTAIHFTINGCHGILEAKHIAETLHIPFKPVDPSAFGQWSLVSQRDMVHILSKGTSTYSILLRKELPLGMLLIDVVLRSNLFPL</sequence>
<comment type="caution">
    <text evidence="2">The sequence shown here is derived from an EMBL/GenBank/DDBJ whole genome shotgun (WGS) entry which is preliminary data.</text>
</comment>
<dbReference type="Gene3D" id="3.30.420.10">
    <property type="entry name" value="Ribonuclease H-like superfamily/Ribonuclease H"/>
    <property type="match status" value="1"/>
</dbReference>
<dbReference type="EMBL" id="QGNW01000064">
    <property type="protein sequence ID" value="RVX03750.1"/>
    <property type="molecule type" value="Genomic_DNA"/>
</dbReference>
<dbReference type="InterPro" id="IPR036397">
    <property type="entry name" value="RNaseH_sf"/>
</dbReference>
<evidence type="ECO:0000313" key="2">
    <source>
        <dbReference type="EMBL" id="RVX03750.1"/>
    </source>
</evidence>
<gene>
    <name evidence="2" type="ORF">CK203_022981</name>
</gene>
<evidence type="ECO:0000313" key="3">
    <source>
        <dbReference type="Proteomes" id="UP000288805"/>
    </source>
</evidence>
<evidence type="ECO:0000256" key="1">
    <source>
        <dbReference type="SAM" id="MobiDB-lite"/>
    </source>
</evidence>
<reference evidence="2 3" key="1">
    <citation type="journal article" date="2018" name="PLoS Genet.">
        <title>Population sequencing reveals clonal diversity and ancestral inbreeding in the grapevine cultivar Chardonnay.</title>
        <authorList>
            <person name="Roach M.J."/>
            <person name="Johnson D.L."/>
            <person name="Bohlmann J."/>
            <person name="van Vuuren H.J."/>
            <person name="Jones S.J."/>
            <person name="Pretorius I.S."/>
            <person name="Schmidt S.A."/>
            <person name="Borneman A.R."/>
        </authorList>
    </citation>
    <scope>NUCLEOTIDE SEQUENCE [LARGE SCALE GENOMIC DNA]</scope>
    <source>
        <strain evidence="3">cv. Chardonnay</strain>
        <tissue evidence="2">Leaf</tissue>
    </source>
</reference>
<proteinExistence type="predicted"/>
<organism evidence="2 3">
    <name type="scientific">Vitis vinifera</name>
    <name type="common">Grape</name>
    <dbReference type="NCBI Taxonomy" id="29760"/>
    <lineage>
        <taxon>Eukaryota</taxon>
        <taxon>Viridiplantae</taxon>
        <taxon>Streptophyta</taxon>
        <taxon>Embryophyta</taxon>
        <taxon>Tracheophyta</taxon>
        <taxon>Spermatophyta</taxon>
        <taxon>Magnoliopsida</taxon>
        <taxon>eudicotyledons</taxon>
        <taxon>Gunneridae</taxon>
        <taxon>Pentapetalae</taxon>
        <taxon>rosids</taxon>
        <taxon>Vitales</taxon>
        <taxon>Vitaceae</taxon>
        <taxon>Viteae</taxon>
        <taxon>Vitis</taxon>
    </lineage>
</organism>
<name>A0A438J456_VITVI</name>
<dbReference type="AlphaFoldDB" id="A0A438J456"/>
<dbReference type="Proteomes" id="UP000288805">
    <property type="component" value="Unassembled WGS sequence"/>
</dbReference>
<protein>
    <submittedName>
        <fullName evidence="2">Uncharacterized protein</fullName>
    </submittedName>
</protein>